<dbReference type="Proteomes" id="UP000053144">
    <property type="component" value="Chromosome 1"/>
</dbReference>
<dbReference type="EMBL" id="CM003371">
    <property type="protein sequence ID" value="KOM33071.1"/>
    <property type="molecule type" value="Genomic_DNA"/>
</dbReference>
<evidence type="ECO:0000313" key="1">
    <source>
        <dbReference type="EMBL" id="KOM33071.1"/>
    </source>
</evidence>
<protein>
    <submittedName>
        <fullName evidence="1">Uncharacterized protein</fullName>
    </submittedName>
</protein>
<evidence type="ECO:0000313" key="2">
    <source>
        <dbReference type="Proteomes" id="UP000053144"/>
    </source>
</evidence>
<reference evidence="2" key="1">
    <citation type="journal article" date="2015" name="Proc. Natl. Acad. Sci. U.S.A.">
        <title>Genome sequencing of adzuki bean (Vigna angularis) provides insight into high starch and low fat accumulation and domestication.</title>
        <authorList>
            <person name="Yang K."/>
            <person name="Tian Z."/>
            <person name="Chen C."/>
            <person name="Luo L."/>
            <person name="Zhao B."/>
            <person name="Wang Z."/>
            <person name="Yu L."/>
            <person name="Li Y."/>
            <person name="Sun Y."/>
            <person name="Li W."/>
            <person name="Chen Y."/>
            <person name="Li Y."/>
            <person name="Zhang Y."/>
            <person name="Ai D."/>
            <person name="Zhao J."/>
            <person name="Shang C."/>
            <person name="Ma Y."/>
            <person name="Wu B."/>
            <person name="Wang M."/>
            <person name="Gao L."/>
            <person name="Sun D."/>
            <person name="Zhang P."/>
            <person name="Guo F."/>
            <person name="Wang W."/>
            <person name="Li Y."/>
            <person name="Wang J."/>
            <person name="Varshney R.K."/>
            <person name="Wang J."/>
            <person name="Ling H.Q."/>
            <person name="Wan P."/>
        </authorList>
    </citation>
    <scope>NUCLEOTIDE SEQUENCE</scope>
    <source>
        <strain evidence="2">cv. Jingnong 6</strain>
    </source>
</reference>
<name>A0A0L9TRF5_PHAAN</name>
<organism evidence="1 2">
    <name type="scientific">Phaseolus angularis</name>
    <name type="common">Azuki bean</name>
    <name type="synonym">Vigna angularis</name>
    <dbReference type="NCBI Taxonomy" id="3914"/>
    <lineage>
        <taxon>Eukaryota</taxon>
        <taxon>Viridiplantae</taxon>
        <taxon>Streptophyta</taxon>
        <taxon>Embryophyta</taxon>
        <taxon>Tracheophyta</taxon>
        <taxon>Spermatophyta</taxon>
        <taxon>Magnoliopsida</taxon>
        <taxon>eudicotyledons</taxon>
        <taxon>Gunneridae</taxon>
        <taxon>Pentapetalae</taxon>
        <taxon>rosids</taxon>
        <taxon>fabids</taxon>
        <taxon>Fabales</taxon>
        <taxon>Fabaceae</taxon>
        <taxon>Papilionoideae</taxon>
        <taxon>50 kb inversion clade</taxon>
        <taxon>NPAAA clade</taxon>
        <taxon>indigoferoid/millettioid clade</taxon>
        <taxon>Phaseoleae</taxon>
        <taxon>Vigna</taxon>
    </lineage>
</organism>
<proteinExistence type="predicted"/>
<dbReference type="Gramene" id="KOM33071">
    <property type="protein sequence ID" value="KOM33071"/>
    <property type="gene ID" value="LR48_Vigan01g262700"/>
</dbReference>
<accession>A0A0L9TRF5</accession>
<gene>
    <name evidence="1" type="ORF">LR48_Vigan01g262700</name>
</gene>
<sequence>MTVSIRVTVDGAGPINSGECVFGAAIRICHGQERGKVMLLENWEPTRNEGEEGDGAVDRDDLSVATNMTEPVVVSVGSCVLEWIFWASGRLSDNVSTGTMVFVLRLITAIGDIWDCSSEEGI</sequence>
<dbReference type="AlphaFoldDB" id="A0A0L9TRF5"/>